<accession>A0A310SCG3</accession>
<evidence type="ECO:0000256" key="3">
    <source>
        <dbReference type="ARBA" id="ARBA00022475"/>
    </source>
</evidence>
<dbReference type="Pfam" id="PF25868">
    <property type="entry name" value="Fn1_3"/>
    <property type="match status" value="1"/>
</dbReference>
<evidence type="ECO:0000256" key="4">
    <source>
        <dbReference type="ARBA" id="ARBA00022729"/>
    </source>
</evidence>
<proteinExistence type="inferred from homology"/>
<dbReference type="InterPro" id="IPR037193">
    <property type="entry name" value="GDNF_alpha"/>
</dbReference>
<feature type="region of interest" description="Disordered" evidence="8">
    <location>
        <begin position="268"/>
        <end position="329"/>
    </location>
</feature>
<sequence>ETSVVLPSATSDLDRIQEPVKVVLSSTCHHAYNACKNNAECKALLEPVLDHCDSASCAKNECMEALQHFYKFANHKHSVEIAFCLCKKTDDKKDECIVAQEKMHPACAQRVEGAEKPTCHSLAVACKEHEACKAKLEYYEQNCAMDSVTKKCAGPTSECRKAMLGILGTELRSNCACKGTELTQLYDCLGWQRLLWVNPCVVESQKDYHIKRKHHHYPRTTTTTTVSTTTKTPVSTMTVTVVEQVEDNQIPEVTRWTTTEPTETWEITTTSSTTISTTPSTTTTTTMPPQRFETRNGCGDGRVGGGRGGRGEGGNWKKETGKQFAGKRVARESEHSSLYRLYREDEPECSELCQCGEGVVLICNTICVDSTPCKTEFAYYNHESPSYQAYRGPCLCYSSDFICMRPSPDTYSIPHGVFMFLGYSEKDESLLRRHNNLTVLDAVSSLDSFMREEVNNQTVCTLFLYNATRENVIAVARLGTDNPPLNSSQAQSLQHLLRVKVSKLQIATTFPVL</sequence>
<feature type="compositionally biased region" description="Gly residues" evidence="8">
    <location>
        <begin position="298"/>
        <end position="314"/>
    </location>
</feature>
<keyword evidence="11" id="KW-1185">Reference proteome</keyword>
<dbReference type="AlphaFoldDB" id="A0A310SCG3"/>
<dbReference type="SUPFAM" id="SSF110035">
    <property type="entry name" value="GDNF receptor-like"/>
    <property type="match status" value="2"/>
</dbReference>
<dbReference type="InterPro" id="IPR003438">
    <property type="entry name" value="GDNF_rcpt"/>
</dbReference>
<dbReference type="GO" id="GO:0007169">
    <property type="term" value="P:cell surface receptor protein tyrosine kinase signaling pathway"/>
    <property type="evidence" value="ECO:0007669"/>
    <property type="project" value="UniProtKB-ARBA"/>
</dbReference>
<evidence type="ECO:0000313" key="11">
    <source>
        <dbReference type="Proteomes" id="UP000250275"/>
    </source>
</evidence>
<gene>
    <name evidence="10" type="ORF">WN48_03370</name>
</gene>
<dbReference type="Pfam" id="PF25537">
    <property type="entry name" value="DUF7921"/>
    <property type="match status" value="1"/>
</dbReference>
<evidence type="ECO:0000313" key="10">
    <source>
        <dbReference type="EMBL" id="OAD52007.1"/>
    </source>
</evidence>
<evidence type="ECO:0000256" key="5">
    <source>
        <dbReference type="ARBA" id="ARBA00023136"/>
    </source>
</evidence>
<dbReference type="PANTHER" id="PTHR10269">
    <property type="entry name" value="GDNF RECEPTOR ALPHA"/>
    <property type="match status" value="1"/>
</dbReference>
<name>A0A310SCG3_9HYME</name>
<evidence type="ECO:0000259" key="9">
    <source>
        <dbReference type="SMART" id="SM00907"/>
    </source>
</evidence>
<evidence type="ECO:0000256" key="2">
    <source>
        <dbReference type="ARBA" id="ARBA00005961"/>
    </source>
</evidence>
<dbReference type="EMBL" id="KQ778189">
    <property type="protein sequence ID" value="OAD52007.1"/>
    <property type="molecule type" value="Genomic_DNA"/>
</dbReference>
<dbReference type="Proteomes" id="UP000250275">
    <property type="component" value="Unassembled WGS sequence"/>
</dbReference>
<evidence type="ECO:0000256" key="7">
    <source>
        <dbReference type="ARBA" id="ARBA00023180"/>
    </source>
</evidence>
<dbReference type="SMART" id="SM00907">
    <property type="entry name" value="GDNF"/>
    <property type="match status" value="2"/>
</dbReference>
<dbReference type="InterPro" id="IPR059035">
    <property type="entry name" value="Fn1_3"/>
</dbReference>
<keyword evidence="6 10" id="KW-0675">Receptor</keyword>
<dbReference type="GO" id="GO:0007399">
    <property type="term" value="P:nervous system development"/>
    <property type="evidence" value="ECO:0007669"/>
    <property type="project" value="TreeGrafter"/>
</dbReference>
<feature type="domain" description="GDNF/GAS1" evidence="9">
    <location>
        <begin position="119"/>
        <end position="200"/>
    </location>
</feature>
<dbReference type="Pfam" id="PF02351">
    <property type="entry name" value="GDNF"/>
    <property type="match status" value="2"/>
</dbReference>
<feature type="compositionally biased region" description="Low complexity" evidence="8">
    <location>
        <begin position="268"/>
        <end position="286"/>
    </location>
</feature>
<keyword evidence="4" id="KW-0732">Signal</keyword>
<keyword evidence="3" id="KW-1003">Cell membrane</keyword>
<reference evidence="10 11" key="1">
    <citation type="submission" date="2015-07" db="EMBL/GenBank/DDBJ databases">
        <title>The genome of Eufriesea mexicana.</title>
        <authorList>
            <person name="Pan H."/>
            <person name="Kapheim K."/>
        </authorList>
    </citation>
    <scope>NUCLEOTIDE SEQUENCE [LARGE SCALE GENOMIC DNA]</scope>
    <source>
        <strain evidence="10">0111107269</strain>
        <tissue evidence="10">Whole body</tissue>
    </source>
</reference>
<dbReference type="PANTHER" id="PTHR10269:SF12">
    <property type="entry name" value="GLIAL CELL LINE-DERIVED NEUROTROPHIC FAMILY RECEPTOR-LIKE, ISOFORM E"/>
    <property type="match status" value="1"/>
</dbReference>
<dbReference type="OrthoDB" id="6374728at2759"/>
<evidence type="ECO:0000256" key="1">
    <source>
        <dbReference type="ARBA" id="ARBA00004236"/>
    </source>
</evidence>
<evidence type="ECO:0000256" key="8">
    <source>
        <dbReference type="SAM" id="MobiDB-lite"/>
    </source>
</evidence>
<dbReference type="InterPro" id="IPR057681">
    <property type="entry name" value="DUF7921"/>
</dbReference>
<feature type="domain" description="GDNF/GAS1" evidence="9">
    <location>
        <begin position="28"/>
        <end position="107"/>
    </location>
</feature>
<comment type="subcellular location">
    <subcellularLocation>
        <location evidence="1">Cell membrane</location>
    </subcellularLocation>
</comment>
<dbReference type="GO" id="GO:0009897">
    <property type="term" value="C:external side of plasma membrane"/>
    <property type="evidence" value="ECO:0007669"/>
    <property type="project" value="TreeGrafter"/>
</dbReference>
<dbReference type="GO" id="GO:0043235">
    <property type="term" value="C:receptor complex"/>
    <property type="evidence" value="ECO:0007669"/>
    <property type="project" value="TreeGrafter"/>
</dbReference>
<organism evidence="10 11">
    <name type="scientific">Eufriesea mexicana</name>
    <dbReference type="NCBI Taxonomy" id="516756"/>
    <lineage>
        <taxon>Eukaryota</taxon>
        <taxon>Metazoa</taxon>
        <taxon>Ecdysozoa</taxon>
        <taxon>Arthropoda</taxon>
        <taxon>Hexapoda</taxon>
        <taxon>Insecta</taxon>
        <taxon>Pterygota</taxon>
        <taxon>Neoptera</taxon>
        <taxon>Endopterygota</taxon>
        <taxon>Hymenoptera</taxon>
        <taxon>Apocrita</taxon>
        <taxon>Aculeata</taxon>
        <taxon>Apoidea</taxon>
        <taxon>Anthophila</taxon>
        <taxon>Apidae</taxon>
        <taxon>Eufriesea</taxon>
    </lineage>
</organism>
<keyword evidence="7" id="KW-0325">Glycoprotein</keyword>
<keyword evidence="5" id="KW-0472">Membrane</keyword>
<dbReference type="InterPro" id="IPR016017">
    <property type="entry name" value="GDNF/GAS1"/>
</dbReference>
<evidence type="ECO:0000256" key="6">
    <source>
        <dbReference type="ARBA" id="ARBA00023170"/>
    </source>
</evidence>
<feature type="non-terminal residue" evidence="10">
    <location>
        <position position="1"/>
    </location>
</feature>
<protein>
    <submittedName>
        <fullName evidence="10">GDNF family receptor alpha-1</fullName>
    </submittedName>
</protein>
<dbReference type="GO" id="GO:0038023">
    <property type="term" value="F:signaling receptor activity"/>
    <property type="evidence" value="ECO:0007669"/>
    <property type="project" value="InterPro"/>
</dbReference>
<comment type="similarity">
    <text evidence="2">Belongs to the GDNFR family.</text>
</comment>